<evidence type="ECO:0000256" key="1">
    <source>
        <dbReference type="ARBA" id="ARBA00007521"/>
    </source>
</evidence>
<dbReference type="Proteomes" id="UP000243002">
    <property type="component" value="Unassembled WGS sequence"/>
</dbReference>
<sequence>MKPFERHSLVLVPFPFTDRATQKRRPAVVLSSPDFQRASGHVLLAMVTSAKQSAWPLDWRIQHHQDAGLPQPCLVRFKVFTLDERLILNTLGHLAPPDRDGVAAQLHQLVD</sequence>
<protein>
    <submittedName>
        <fullName evidence="3">Transcriptional regulator</fullName>
    </submittedName>
</protein>
<keyword evidence="4" id="KW-1185">Reference proteome</keyword>
<proteinExistence type="inferred from homology"/>
<dbReference type="Gene3D" id="2.30.30.110">
    <property type="match status" value="1"/>
</dbReference>
<gene>
    <name evidence="3" type="ORF">C7K55_04155</name>
</gene>
<dbReference type="AlphaFoldDB" id="A0A2P7MZM0"/>
<dbReference type="GO" id="GO:0003677">
    <property type="term" value="F:DNA binding"/>
    <property type="evidence" value="ECO:0007669"/>
    <property type="project" value="InterPro"/>
</dbReference>
<dbReference type="EMBL" id="PXXO01000003">
    <property type="protein sequence ID" value="PSJ06645.1"/>
    <property type="molecule type" value="Genomic_DNA"/>
</dbReference>
<comment type="caution">
    <text evidence="3">The sequence shown here is derived from an EMBL/GenBank/DDBJ whole genome shotgun (WGS) entry which is preliminary data.</text>
</comment>
<evidence type="ECO:0000313" key="4">
    <source>
        <dbReference type="Proteomes" id="UP000243002"/>
    </source>
</evidence>
<reference evidence="3 4" key="1">
    <citation type="journal article" date="2018" name="Environ. Microbiol.">
        <title>Ecological and genomic features of two widespread freshwater picocyanobacteria.</title>
        <authorList>
            <person name="Cabello-Yeves P.J."/>
            <person name="Picazo A."/>
            <person name="Camacho A."/>
            <person name="Callieri C."/>
            <person name="Rosselli R."/>
            <person name="Roda-Garcia J.J."/>
            <person name="Coutinho F.H."/>
            <person name="Rodriguez-Valera F."/>
        </authorList>
    </citation>
    <scope>NUCLEOTIDE SEQUENCE [LARGE SCALE GENOMIC DNA]</scope>
    <source>
        <strain evidence="3 4">Tous</strain>
    </source>
</reference>
<dbReference type="InterPro" id="IPR003477">
    <property type="entry name" value="PemK-like"/>
</dbReference>
<keyword evidence="2" id="KW-1277">Toxin-antitoxin system</keyword>
<name>A0A2P7MZM0_9CYAN</name>
<dbReference type="Pfam" id="PF02452">
    <property type="entry name" value="PemK_toxin"/>
    <property type="match status" value="1"/>
</dbReference>
<evidence type="ECO:0000256" key="2">
    <source>
        <dbReference type="ARBA" id="ARBA00022649"/>
    </source>
</evidence>
<dbReference type="InterPro" id="IPR011067">
    <property type="entry name" value="Plasmid_toxin/cell-grow_inhib"/>
</dbReference>
<dbReference type="SUPFAM" id="SSF50118">
    <property type="entry name" value="Cell growth inhibitor/plasmid maintenance toxic component"/>
    <property type="match status" value="1"/>
</dbReference>
<organism evidence="3 4">
    <name type="scientific">Cyanobium usitatum str. Tous</name>
    <dbReference type="NCBI Taxonomy" id="2116684"/>
    <lineage>
        <taxon>Bacteria</taxon>
        <taxon>Bacillati</taxon>
        <taxon>Cyanobacteriota</taxon>
        <taxon>Cyanophyceae</taxon>
        <taxon>Synechococcales</taxon>
        <taxon>Prochlorococcaceae</taxon>
        <taxon>Cyanobium</taxon>
    </lineage>
</organism>
<accession>A0A2P7MZM0</accession>
<dbReference type="OrthoDB" id="129822at2"/>
<dbReference type="RefSeq" id="WP_106502151.1">
    <property type="nucleotide sequence ID" value="NZ_PXXO01000003.1"/>
</dbReference>
<evidence type="ECO:0000313" key="3">
    <source>
        <dbReference type="EMBL" id="PSJ06645.1"/>
    </source>
</evidence>
<comment type="similarity">
    <text evidence="1">Belongs to the PemK/MazF family.</text>
</comment>